<dbReference type="EMBL" id="CACTIH010007323">
    <property type="protein sequence ID" value="CAA3009665.1"/>
    <property type="molecule type" value="Genomic_DNA"/>
</dbReference>
<name>A0A8S0TY73_OLEEU</name>
<reference evidence="1 2" key="1">
    <citation type="submission" date="2019-12" db="EMBL/GenBank/DDBJ databases">
        <authorList>
            <person name="Alioto T."/>
            <person name="Alioto T."/>
            <person name="Gomez Garrido J."/>
        </authorList>
    </citation>
    <scope>NUCLEOTIDE SEQUENCE [LARGE SCALE GENOMIC DNA]</scope>
</reference>
<evidence type="ECO:0000313" key="2">
    <source>
        <dbReference type="Proteomes" id="UP000594638"/>
    </source>
</evidence>
<keyword evidence="2" id="KW-1185">Reference proteome</keyword>
<comment type="caution">
    <text evidence="1">The sequence shown here is derived from an EMBL/GenBank/DDBJ whole genome shotgun (WGS) entry which is preliminary data.</text>
</comment>
<sequence>MTHPKRGLHTVPKNFPELLENQAASLPWPGRVPVMARCVPATSWTWPAHCIPKTAQNRQKIRLHPYRGHETSQTWPALRVLKIAKKCQKSGCIPIEARMHPGHGLYAMPTNCLQIPENQDASPLRSGRAPDVAYTPCPKKSQKCLEIRLHPCSSPDASRKLPAHRKLPRNAWKPDCIPAVAQTHPEHCLHTVFQKQPKNTSKSGCVPAASWTCLARRVPETTQNCLKIRLCPYCGHDPSRTWPGHRVPENAKKCLKIGLLPTTGRTRPRYGQHTMLTNCIQMPENQVTFLPQSGRVPYMAFRSWPAHRVLETAKRCLKIKLRP</sequence>
<evidence type="ECO:0000313" key="1">
    <source>
        <dbReference type="EMBL" id="CAA3009665.1"/>
    </source>
</evidence>
<accession>A0A8S0TY73</accession>
<organism evidence="1 2">
    <name type="scientific">Olea europaea subsp. europaea</name>
    <dbReference type="NCBI Taxonomy" id="158383"/>
    <lineage>
        <taxon>Eukaryota</taxon>
        <taxon>Viridiplantae</taxon>
        <taxon>Streptophyta</taxon>
        <taxon>Embryophyta</taxon>
        <taxon>Tracheophyta</taxon>
        <taxon>Spermatophyta</taxon>
        <taxon>Magnoliopsida</taxon>
        <taxon>eudicotyledons</taxon>
        <taxon>Gunneridae</taxon>
        <taxon>Pentapetalae</taxon>
        <taxon>asterids</taxon>
        <taxon>lamiids</taxon>
        <taxon>Lamiales</taxon>
        <taxon>Oleaceae</taxon>
        <taxon>Oleeae</taxon>
        <taxon>Olea</taxon>
    </lineage>
</organism>
<proteinExistence type="predicted"/>
<dbReference type="AlphaFoldDB" id="A0A8S0TY73"/>
<protein>
    <submittedName>
        <fullName evidence="1">Uncharacterized protein</fullName>
    </submittedName>
</protein>
<dbReference type="Gramene" id="OE9A106417T1">
    <property type="protein sequence ID" value="OE9A106417C1"/>
    <property type="gene ID" value="OE9A106417"/>
</dbReference>
<gene>
    <name evidence="1" type="ORF">OLEA9_A106417</name>
</gene>
<dbReference type="Proteomes" id="UP000594638">
    <property type="component" value="Unassembled WGS sequence"/>
</dbReference>